<dbReference type="Pfam" id="PF07486">
    <property type="entry name" value="Hydrolase_2"/>
    <property type="match status" value="1"/>
</dbReference>
<reference evidence="4 5" key="1">
    <citation type="submission" date="2020-02" db="EMBL/GenBank/DDBJ databases">
        <title>Genome sequence of the type strain CGMCC 1.15528 of Mesorhizobium zhangyense.</title>
        <authorList>
            <person name="Gao J."/>
            <person name="Sun J."/>
        </authorList>
    </citation>
    <scope>NUCLEOTIDE SEQUENCE [LARGE SCALE GENOMIC DNA]</scope>
    <source>
        <strain evidence="4 5">CGMCC 1.15528</strain>
    </source>
</reference>
<feature type="domain" description="Cell wall hydrolase SleB" evidence="3">
    <location>
        <begin position="73"/>
        <end position="170"/>
    </location>
</feature>
<feature type="chain" id="PRO_5028889668" evidence="2">
    <location>
        <begin position="24"/>
        <end position="335"/>
    </location>
</feature>
<dbReference type="AlphaFoldDB" id="A0A7C9V767"/>
<dbReference type="Proteomes" id="UP000481252">
    <property type="component" value="Unassembled WGS sequence"/>
</dbReference>
<evidence type="ECO:0000313" key="5">
    <source>
        <dbReference type="Proteomes" id="UP000481252"/>
    </source>
</evidence>
<evidence type="ECO:0000313" key="4">
    <source>
        <dbReference type="EMBL" id="NGN40326.1"/>
    </source>
</evidence>
<organism evidence="4 5">
    <name type="scientific">Mesorhizobium zhangyense</name>
    <dbReference type="NCBI Taxonomy" id="1776730"/>
    <lineage>
        <taxon>Bacteria</taxon>
        <taxon>Pseudomonadati</taxon>
        <taxon>Pseudomonadota</taxon>
        <taxon>Alphaproteobacteria</taxon>
        <taxon>Hyphomicrobiales</taxon>
        <taxon>Phyllobacteriaceae</taxon>
        <taxon>Mesorhizobium</taxon>
    </lineage>
</organism>
<evidence type="ECO:0000256" key="1">
    <source>
        <dbReference type="SAM" id="MobiDB-lite"/>
    </source>
</evidence>
<dbReference type="InterPro" id="IPR011105">
    <property type="entry name" value="Cell_wall_hydrolase_SleB"/>
</dbReference>
<comment type="caution">
    <text evidence="4">The sequence shown here is derived from an EMBL/GenBank/DDBJ whole genome shotgun (WGS) entry which is preliminary data.</text>
</comment>
<dbReference type="PROSITE" id="PS51257">
    <property type="entry name" value="PROKAR_LIPOPROTEIN"/>
    <property type="match status" value="1"/>
</dbReference>
<keyword evidence="4" id="KW-0378">Hydrolase</keyword>
<feature type="region of interest" description="Disordered" evidence="1">
    <location>
        <begin position="247"/>
        <end position="310"/>
    </location>
</feature>
<gene>
    <name evidence="4" type="ORF">G6N74_04555</name>
</gene>
<evidence type="ECO:0000259" key="3">
    <source>
        <dbReference type="Pfam" id="PF07486"/>
    </source>
</evidence>
<protein>
    <submittedName>
        <fullName evidence="4">Cell wall hydrolase</fullName>
    </submittedName>
</protein>
<feature type="region of interest" description="Disordered" evidence="1">
    <location>
        <begin position="176"/>
        <end position="199"/>
    </location>
</feature>
<dbReference type="Gene3D" id="1.10.10.2520">
    <property type="entry name" value="Cell wall hydrolase SleB, domain 1"/>
    <property type="match status" value="1"/>
</dbReference>
<accession>A0A7C9V767</accession>
<feature type="signal peptide" evidence="2">
    <location>
        <begin position="1"/>
        <end position="23"/>
    </location>
</feature>
<dbReference type="EMBL" id="JAAKZG010000002">
    <property type="protein sequence ID" value="NGN40326.1"/>
    <property type="molecule type" value="Genomic_DNA"/>
</dbReference>
<sequence length="335" mass="35174">MLNLPRWRTFLAFGTVVSGCVLAGCTTQGAGGLTEGLKTSSLGKTSSKTSYAYTAKDKECLARAMFFESNRSSRSGLVAVGTVVMNRLKSGEYGDTVCQVVGQKGQFAPGVLSRRMDSKALPDVVDAADSVLKGERHPKVESAMFFHTAGLRFPYKNMHYVLEAGGNEFYEKRSRRRAKPAVEETQVAEASPLPGVQETTAKAAAPVETQIAMTENGPRVVSASARSADSAPVATIASASAKGARVVARSSRSDDAAPVETRASTTGKGPRILAQDAKPEASTPQVAEATPSLPAEAPQPSDLAQTAMSYEADPKAVDAIGAMIASQTRPMPTVE</sequence>
<evidence type="ECO:0000256" key="2">
    <source>
        <dbReference type="SAM" id="SignalP"/>
    </source>
</evidence>
<name>A0A7C9V767_9HYPH</name>
<dbReference type="InterPro" id="IPR042047">
    <property type="entry name" value="SleB_dom1"/>
</dbReference>
<proteinExistence type="predicted"/>
<keyword evidence="5" id="KW-1185">Reference proteome</keyword>
<dbReference type="GO" id="GO:0016787">
    <property type="term" value="F:hydrolase activity"/>
    <property type="evidence" value="ECO:0007669"/>
    <property type="project" value="UniProtKB-KW"/>
</dbReference>
<keyword evidence="2" id="KW-0732">Signal</keyword>